<dbReference type="Proteomes" id="UP001458880">
    <property type="component" value="Unassembled WGS sequence"/>
</dbReference>
<dbReference type="EMBL" id="JASPKY010000208">
    <property type="protein sequence ID" value="KAK9720661.1"/>
    <property type="molecule type" value="Genomic_DNA"/>
</dbReference>
<proteinExistence type="predicted"/>
<organism evidence="1 2">
    <name type="scientific">Popillia japonica</name>
    <name type="common">Japanese beetle</name>
    <dbReference type="NCBI Taxonomy" id="7064"/>
    <lineage>
        <taxon>Eukaryota</taxon>
        <taxon>Metazoa</taxon>
        <taxon>Ecdysozoa</taxon>
        <taxon>Arthropoda</taxon>
        <taxon>Hexapoda</taxon>
        <taxon>Insecta</taxon>
        <taxon>Pterygota</taxon>
        <taxon>Neoptera</taxon>
        <taxon>Endopterygota</taxon>
        <taxon>Coleoptera</taxon>
        <taxon>Polyphaga</taxon>
        <taxon>Scarabaeiformia</taxon>
        <taxon>Scarabaeidae</taxon>
        <taxon>Rutelinae</taxon>
        <taxon>Popillia</taxon>
    </lineage>
</organism>
<accession>A0AAW1KME0</accession>
<keyword evidence="2" id="KW-1185">Reference proteome</keyword>
<name>A0AAW1KME0_POPJA</name>
<gene>
    <name evidence="1" type="ORF">QE152_g21956</name>
</gene>
<dbReference type="AlphaFoldDB" id="A0AAW1KME0"/>
<evidence type="ECO:0000313" key="1">
    <source>
        <dbReference type="EMBL" id="KAK9720661.1"/>
    </source>
</evidence>
<protein>
    <submittedName>
        <fullName evidence="1">Uncharacterized protein</fullName>
    </submittedName>
</protein>
<sequence length="107" mass="11963">MKIPALPYHDDEIKAFSNSEIFKGDRFHIPLRLKNKFDINPGHNIKSNFRNKFDINPGHNIKQNLIPSGVNSGSPPKNCKPFCILVFLLAKKCGGNVYAATSADNPR</sequence>
<comment type="caution">
    <text evidence="1">The sequence shown here is derived from an EMBL/GenBank/DDBJ whole genome shotgun (WGS) entry which is preliminary data.</text>
</comment>
<reference evidence="1 2" key="1">
    <citation type="journal article" date="2024" name="BMC Genomics">
        <title>De novo assembly and annotation of Popillia japonica's genome with initial clues to its potential as an invasive pest.</title>
        <authorList>
            <person name="Cucini C."/>
            <person name="Boschi S."/>
            <person name="Funari R."/>
            <person name="Cardaioli E."/>
            <person name="Iannotti N."/>
            <person name="Marturano G."/>
            <person name="Paoli F."/>
            <person name="Bruttini M."/>
            <person name="Carapelli A."/>
            <person name="Frati F."/>
            <person name="Nardi F."/>
        </authorList>
    </citation>
    <scope>NUCLEOTIDE SEQUENCE [LARGE SCALE GENOMIC DNA]</scope>
    <source>
        <strain evidence="1">DMR45628</strain>
    </source>
</reference>
<evidence type="ECO:0000313" key="2">
    <source>
        <dbReference type="Proteomes" id="UP001458880"/>
    </source>
</evidence>